<dbReference type="EMBL" id="JAUUTY010000006">
    <property type="protein sequence ID" value="KAK1619297.1"/>
    <property type="molecule type" value="Genomic_DNA"/>
</dbReference>
<sequence length="569" mass="64417">MENYSLLMGAAAVMKMAVEMAAVSMEKPSGGTSPLRQGAGTETLSPDLGFAMAALWKLMTDRFEMSMMGEMRFFLGFEIKQLRDGTFINQAKYLQDMLKRFKMMEMKGVATPMVTKCHLALDPNGGGSQRRRPRGSRSSDEFARSAPHKSATMRRKGKATRTNNKVMDSVSYAVIRWKNWYEDVERELDIEDPRFWCMEQLYIFKDIYEPMKKVRPMQAIDVELLSQNDHFEDAERLGLHKLMKVQCDFSVPLIKKFYATLSFKKDGDRTMQSMSGTSSCEASFHKFAELLGYPFEGGRRLHGPQRTDKVVLYDLYTEEGAVGTITRLLPIYDQLLRFFRATITPSGGNNDAIQGVLVNLLRLSCECAQDDDESSDYSVDVMDFIFHEIFDAIVSRTSMPYAPYIQLLINNTAVAEDMTQFPFEEHKLKKAYVKRKYAAPVAGSFMGDAHCSAHAPGRPLPVAQREVKKLKWFQRNVLCMNIEIHKENFETSRQRAEIQHTQAVILHRLGGEHDPPPQPPVHPTYSGWHSSQVPWSNIEHSIQESHTSSAASPPAADSAGDYDSETGSE</sequence>
<proteinExistence type="predicted"/>
<feature type="region of interest" description="Disordered" evidence="1">
    <location>
        <begin position="509"/>
        <end position="569"/>
    </location>
</feature>
<feature type="domain" description="Reverse transcriptase Ty1/copia-type" evidence="2">
    <location>
        <begin position="57"/>
        <end position="114"/>
    </location>
</feature>
<evidence type="ECO:0000313" key="4">
    <source>
        <dbReference type="Proteomes" id="UP001231189"/>
    </source>
</evidence>
<dbReference type="AlphaFoldDB" id="A0AAD8RE03"/>
<feature type="compositionally biased region" description="Polar residues" evidence="1">
    <location>
        <begin position="527"/>
        <end position="547"/>
    </location>
</feature>
<name>A0AAD8RE03_LOLMU</name>
<evidence type="ECO:0000259" key="2">
    <source>
        <dbReference type="Pfam" id="PF07727"/>
    </source>
</evidence>
<dbReference type="InterPro" id="IPR013103">
    <property type="entry name" value="RVT_2"/>
</dbReference>
<feature type="compositionally biased region" description="Acidic residues" evidence="1">
    <location>
        <begin position="560"/>
        <end position="569"/>
    </location>
</feature>
<reference evidence="3" key="1">
    <citation type="submission" date="2023-07" db="EMBL/GenBank/DDBJ databases">
        <title>A chromosome-level genome assembly of Lolium multiflorum.</title>
        <authorList>
            <person name="Chen Y."/>
            <person name="Copetti D."/>
            <person name="Kolliker R."/>
            <person name="Studer B."/>
        </authorList>
    </citation>
    <scope>NUCLEOTIDE SEQUENCE</scope>
    <source>
        <strain evidence="3">02402/16</strain>
        <tissue evidence="3">Leaf</tissue>
    </source>
</reference>
<accession>A0AAD8RE03</accession>
<feature type="compositionally biased region" description="Low complexity" evidence="1">
    <location>
        <begin position="548"/>
        <end position="559"/>
    </location>
</feature>
<keyword evidence="4" id="KW-1185">Reference proteome</keyword>
<evidence type="ECO:0000256" key="1">
    <source>
        <dbReference type="SAM" id="MobiDB-lite"/>
    </source>
</evidence>
<evidence type="ECO:0000313" key="3">
    <source>
        <dbReference type="EMBL" id="KAK1619297.1"/>
    </source>
</evidence>
<protein>
    <recommendedName>
        <fullName evidence="2">Reverse transcriptase Ty1/copia-type domain-containing protein</fullName>
    </recommendedName>
</protein>
<organism evidence="3 4">
    <name type="scientific">Lolium multiflorum</name>
    <name type="common">Italian ryegrass</name>
    <name type="synonym">Lolium perenne subsp. multiflorum</name>
    <dbReference type="NCBI Taxonomy" id="4521"/>
    <lineage>
        <taxon>Eukaryota</taxon>
        <taxon>Viridiplantae</taxon>
        <taxon>Streptophyta</taxon>
        <taxon>Embryophyta</taxon>
        <taxon>Tracheophyta</taxon>
        <taxon>Spermatophyta</taxon>
        <taxon>Magnoliopsida</taxon>
        <taxon>Liliopsida</taxon>
        <taxon>Poales</taxon>
        <taxon>Poaceae</taxon>
        <taxon>BOP clade</taxon>
        <taxon>Pooideae</taxon>
        <taxon>Poodae</taxon>
        <taxon>Poeae</taxon>
        <taxon>Poeae Chloroplast Group 2 (Poeae type)</taxon>
        <taxon>Loliodinae</taxon>
        <taxon>Loliinae</taxon>
        <taxon>Lolium</taxon>
    </lineage>
</organism>
<dbReference type="Proteomes" id="UP001231189">
    <property type="component" value="Unassembled WGS sequence"/>
</dbReference>
<comment type="caution">
    <text evidence="3">The sequence shown here is derived from an EMBL/GenBank/DDBJ whole genome shotgun (WGS) entry which is preliminary data.</text>
</comment>
<gene>
    <name evidence="3" type="ORF">QYE76_024814</name>
</gene>
<feature type="region of interest" description="Disordered" evidence="1">
    <location>
        <begin position="120"/>
        <end position="162"/>
    </location>
</feature>
<dbReference type="Pfam" id="PF07727">
    <property type="entry name" value="RVT_2"/>
    <property type="match status" value="1"/>
</dbReference>